<dbReference type="EMBL" id="CP017803">
    <property type="protein sequence ID" value="ATZ59011.1"/>
    <property type="molecule type" value="Genomic_DNA"/>
</dbReference>
<dbReference type="RefSeq" id="WP_100815137.1">
    <property type="nucleotide sequence ID" value="NZ_AP025586.1"/>
</dbReference>
<evidence type="ECO:0000256" key="1">
    <source>
        <dbReference type="SAM" id="Phobius"/>
    </source>
</evidence>
<keyword evidence="1" id="KW-0812">Transmembrane</keyword>
<dbReference type="PROSITE" id="PS51257">
    <property type="entry name" value="PROKAR_LIPOPROTEIN"/>
    <property type="match status" value="1"/>
</dbReference>
<keyword evidence="1" id="KW-0472">Membrane</keyword>
<evidence type="ECO:0000313" key="2">
    <source>
        <dbReference type="EMBL" id="ATZ59011.1"/>
    </source>
</evidence>
<accession>A0A2H4U4H9</accession>
<dbReference type="Proteomes" id="UP000232133">
    <property type="component" value="Chromosome"/>
</dbReference>
<gene>
    <name evidence="2" type="ORF">BK798_00580</name>
</gene>
<feature type="transmembrane region" description="Helical" evidence="1">
    <location>
        <begin position="7"/>
        <end position="27"/>
    </location>
</feature>
<dbReference type="AlphaFoldDB" id="A0A2H4U4H9"/>
<proteinExistence type="predicted"/>
<reference evidence="2 3" key="1">
    <citation type="submission" date="2016-10" db="EMBL/GenBank/DDBJ databases">
        <authorList>
            <person name="Varghese N."/>
        </authorList>
    </citation>
    <scope>NUCLEOTIDE SEQUENCE [LARGE SCALE GENOMIC DNA]</scope>
    <source>
        <strain evidence="2 3">KB11</strain>
    </source>
</reference>
<sequence>MDKKDKIIILLIVLIAIIGCVCSYFLLFADSNNEPISVGETYEIYNSQPQSMTSFLKDKGSFDMDYDQGTLNWLKELGDSKVVFMTESEFIIMNRSDANKLNIMSSADYSNDLAWKNTVNLLEIKCDVLEIRSLGSGLKDCVLVDNVEAVGNSSREWLSEEAINSTL</sequence>
<keyword evidence="1" id="KW-1133">Transmembrane helix</keyword>
<evidence type="ECO:0000313" key="3">
    <source>
        <dbReference type="Proteomes" id="UP000232133"/>
    </source>
</evidence>
<name>A0A2H4U4H9_METSM</name>
<organism evidence="2 3">
    <name type="scientific">Methanobrevibacter smithii</name>
    <dbReference type="NCBI Taxonomy" id="2173"/>
    <lineage>
        <taxon>Archaea</taxon>
        <taxon>Methanobacteriati</taxon>
        <taxon>Methanobacteriota</taxon>
        <taxon>Methanomada group</taxon>
        <taxon>Methanobacteria</taxon>
        <taxon>Methanobacteriales</taxon>
        <taxon>Methanobacteriaceae</taxon>
        <taxon>Methanobrevibacter</taxon>
    </lineage>
</organism>
<dbReference type="GeneID" id="71696282"/>
<protein>
    <submittedName>
        <fullName evidence="2">Uncharacterized protein</fullName>
    </submittedName>
</protein>